<feature type="region of interest" description="Disordered" evidence="5">
    <location>
        <begin position="106"/>
        <end position="139"/>
    </location>
</feature>
<evidence type="ECO:0000256" key="3">
    <source>
        <dbReference type="ARBA" id="ARBA00035149"/>
    </source>
</evidence>
<feature type="compositionally biased region" description="Low complexity" evidence="5">
    <location>
        <begin position="130"/>
        <end position="139"/>
    </location>
</feature>
<dbReference type="PANTHER" id="PTHR10496">
    <property type="entry name" value="40S RIBOSOMAL PROTEIN S24"/>
    <property type="match status" value="1"/>
</dbReference>
<dbReference type="HAMAP" id="MF_00545">
    <property type="entry name" value="Ribosomal_eS24"/>
    <property type="match status" value="1"/>
</dbReference>
<gene>
    <name evidence="6" type="ORF">OKIOD_LOCUS6980</name>
</gene>
<name>A0ABN7SGZ5_OIKDI</name>
<dbReference type="InterPro" id="IPR001976">
    <property type="entry name" value="Ribosomal_eS24"/>
</dbReference>
<dbReference type="InterPro" id="IPR012678">
    <property type="entry name" value="Ribosomal_uL23/eL15/eS24_sf"/>
</dbReference>
<evidence type="ECO:0000256" key="1">
    <source>
        <dbReference type="ARBA" id="ARBA00022980"/>
    </source>
</evidence>
<keyword evidence="2" id="KW-0687">Ribonucleoprotein</keyword>
<evidence type="ECO:0000256" key="5">
    <source>
        <dbReference type="SAM" id="MobiDB-lite"/>
    </source>
</evidence>
<dbReference type="Pfam" id="PF01282">
    <property type="entry name" value="Ribosomal_S24e"/>
    <property type="match status" value="1"/>
</dbReference>
<evidence type="ECO:0000313" key="7">
    <source>
        <dbReference type="Proteomes" id="UP001158576"/>
    </source>
</evidence>
<sequence>MTAITVRTRKFMTNRLLSRKQMVVDILHPDTPTPKKSEVREALAKQYKTAADHIIVFGFKTQFGGGKTSGFALMYDSVADAKRIEPRFRAVGNFLKPLVRHGLAEKIEKKSRKQRKELRNRKKKVKGTKKAAVGAGKKK</sequence>
<organism evidence="6 7">
    <name type="scientific">Oikopleura dioica</name>
    <name type="common">Tunicate</name>
    <dbReference type="NCBI Taxonomy" id="34765"/>
    <lineage>
        <taxon>Eukaryota</taxon>
        <taxon>Metazoa</taxon>
        <taxon>Chordata</taxon>
        <taxon>Tunicata</taxon>
        <taxon>Appendicularia</taxon>
        <taxon>Copelata</taxon>
        <taxon>Oikopleuridae</taxon>
        <taxon>Oikopleura</taxon>
    </lineage>
</organism>
<dbReference type="EMBL" id="OU015569">
    <property type="protein sequence ID" value="CAG5098163.1"/>
    <property type="molecule type" value="Genomic_DNA"/>
</dbReference>
<keyword evidence="7" id="KW-1185">Reference proteome</keyword>
<evidence type="ECO:0000256" key="4">
    <source>
        <dbReference type="ARBA" id="ARBA00035458"/>
    </source>
</evidence>
<evidence type="ECO:0000313" key="6">
    <source>
        <dbReference type="EMBL" id="CAG5098163.1"/>
    </source>
</evidence>
<proteinExistence type="inferred from homology"/>
<accession>A0ABN7SGZ5</accession>
<dbReference type="Gene3D" id="3.30.70.3370">
    <property type="match status" value="1"/>
</dbReference>
<dbReference type="Proteomes" id="UP001158576">
    <property type="component" value="Chromosome XSR"/>
</dbReference>
<keyword evidence="1" id="KW-0689">Ribosomal protein</keyword>
<feature type="compositionally biased region" description="Basic residues" evidence="5">
    <location>
        <begin position="109"/>
        <end position="129"/>
    </location>
</feature>
<reference evidence="6 7" key="1">
    <citation type="submission" date="2021-04" db="EMBL/GenBank/DDBJ databases">
        <authorList>
            <person name="Bliznina A."/>
        </authorList>
    </citation>
    <scope>NUCLEOTIDE SEQUENCE [LARGE SCALE GENOMIC DNA]</scope>
</reference>
<evidence type="ECO:0000256" key="2">
    <source>
        <dbReference type="ARBA" id="ARBA00023274"/>
    </source>
</evidence>
<protein>
    <recommendedName>
        <fullName evidence="3">Small ribosomal subunit protein eS24</fullName>
    </recommendedName>
    <alternativeName>
        <fullName evidence="4">40S ribosomal protein S24</fullName>
    </alternativeName>
</protein>
<dbReference type="InterPro" id="IPR053709">
    <property type="entry name" value="eRP_eS24_sf"/>
</dbReference>
<dbReference type="SUPFAM" id="SSF54189">
    <property type="entry name" value="Ribosomal proteins S24e, L23 and L15e"/>
    <property type="match status" value="1"/>
</dbReference>